<evidence type="ECO:0000313" key="6">
    <source>
        <dbReference type="Proteomes" id="UP000022835"/>
    </source>
</evidence>
<proteinExistence type="predicted"/>
<keyword evidence="2" id="KW-0238">DNA-binding</keyword>
<evidence type="ECO:0000256" key="3">
    <source>
        <dbReference type="ARBA" id="ARBA00023163"/>
    </source>
</evidence>
<evidence type="ECO:0000256" key="1">
    <source>
        <dbReference type="ARBA" id="ARBA00023015"/>
    </source>
</evidence>
<keyword evidence="3" id="KW-0804">Transcription</keyword>
<protein>
    <submittedName>
        <fullName evidence="5">MarR family transcriptional regulator</fullName>
    </submittedName>
</protein>
<dbReference type="PANTHER" id="PTHR33164:SF64">
    <property type="entry name" value="TRANSCRIPTIONAL REGULATOR SLYA"/>
    <property type="match status" value="1"/>
</dbReference>
<dbReference type="PROSITE" id="PS50995">
    <property type="entry name" value="HTH_MARR_2"/>
    <property type="match status" value="1"/>
</dbReference>
<evidence type="ECO:0000256" key="2">
    <source>
        <dbReference type="ARBA" id="ARBA00023125"/>
    </source>
</evidence>
<feature type="domain" description="HTH marR-type" evidence="4">
    <location>
        <begin position="4"/>
        <end position="145"/>
    </location>
</feature>
<dbReference type="Proteomes" id="UP000022835">
    <property type="component" value="Unassembled WGS sequence"/>
</dbReference>
<dbReference type="AlphaFoldDB" id="A0A064CL48"/>
<gene>
    <name evidence="5" type="ORF">Y900_011445</name>
</gene>
<dbReference type="InterPro" id="IPR036388">
    <property type="entry name" value="WH-like_DNA-bd_sf"/>
</dbReference>
<keyword evidence="6" id="KW-1185">Reference proteome</keyword>
<reference evidence="5" key="1">
    <citation type="submission" date="2014-05" db="EMBL/GenBank/DDBJ databases">
        <title>Genome sequence of Mycobacterium aromaticivorans strain JS19b1T (= DSM 45407T).</title>
        <authorList>
            <person name="Kwak Y."/>
            <person name="Park G.-S."/>
            <person name="Li Q.X."/>
            <person name="Lee S.-E."/>
            <person name="Shin J.-H."/>
        </authorList>
    </citation>
    <scope>NUCLEOTIDE SEQUENCE [LARGE SCALE GENOMIC DNA]</scope>
    <source>
        <strain evidence="5">JS19b1</strain>
    </source>
</reference>
<evidence type="ECO:0000313" key="5">
    <source>
        <dbReference type="EMBL" id="KDE99537.1"/>
    </source>
</evidence>
<sequence>MSDAPGAIEELSRLAKTVVHELDRAVAAELDGMTVAQWHVLSALAGGQGKAMSALGAATLLPGPSLTRLIDGMVDDNLVLRKVDVADRRRVLVYQTRRGTAAYQRVRARLAKSDELVHLVARHADLSARLGEALAAIRGQDLASI</sequence>
<evidence type="ECO:0000259" key="4">
    <source>
        <dbReference type="PROSITE" id="PS50995"/>
    </source>
</evidence>
<comment type="caution">
    <text evidence="5">The sequence shown here is derived from an EMBL/GenBank/DDBJ whole genome shotgun (WGS) entry which is preliminary data.</text>
</comment>
<dbReference type="Pfam" id="PF12802">
    <property type="entry name" value="MarR_2"/>
    <property type="match status" value="1"/>
</dbReference>
<dbReference type="EMBL" id="JALN02000001">
    <property type="protein sequence ID" value="KDE99537.1"/>
    <property type="molecule type" value="Genomic_DNA"/>
</dbReference>
<dbReference type="SUPFAM" id="SSF46785">
    <property type="entry name" value="Winged helix' DNA-binding domain"/>
    <property type="match status" value="1"/>
</dbReference>
<dbReference type="STRING" id="1440774.Y900_011445"/>
<dbReference type="eggNOG" id="COG1846">
    <property type="taxonomic scope" value="Bacteria"/>
</dbReference>
<dbReference type="InterPro" id="IPR039422">
    <property type="entry name" value="MarR/SlyA-like"/>
</dbReference>
<dbReference type="Gene3D" id="1.10.10.10">
    <property type="entry name" value="Winged helix-like DNA-binding domain superfamily/Winged helix DNA-binding domain"/>
    <property type="match status" value="1"/>
</dbReference>
<dbReference type="GO" id="GO:0003700">
    <property type="term" value="F:DNA-binding transcription factor activity"/>
    <property type="evidence" value="ECO:0007669"/>
    <property type="project" value="InterPro"/>
</dbReference>
<dbReference type="InterPro" id="IPR036390">
    <property type="entry name" value="WH_DNA-bd_sf"/>
</dbReference>
<dbReference type="InterPro" id="IPR000835">
    <property type="entry name" value="HTH_MarR-typ"/>
</dbReference>
<dbReference type="GO" id="GO:0003677">
    <property type="term" value="F:DNA binding"/>
    <property type="evidence" value="ECO:0007669"/>
    <property type="project" value="UniProtKB-KW"/>
</dbReference>
<dbReference type="PANTHER" id="PTHR33164">
    <property type="entry name" value="TRANSCRIPTIONAL REGULATOR, MARR FAMILY"/>
    <property type="match status" value="1"/>
</dbReference>
<accession>A0A064CL48</accession>
<dbReference type="GO" id="GO:0006950">
    <property type="term" value="P:response to stress"/>
    <property type="evidence" value="ECO:0007669"/>
    <property type="project" value="TreeGrafter"/>
</dbReference>
<dbReference type="SMART" id="SM00347">
    <property type="entry name" value="HTH_MARR"/>
    <property type="match status" value="1"/>
</dbReference>
<organism evidence="5 6">
    <name type="scientific">Mycolicibacterium aromaticivorans JS19b1 = JCM 16368</name>
    <dbReference type="NCBI Taxonomy" id="1440774"/>
    <lineage>
        <taxon>Bacteria</taxon>
        <taxon>Bacillati</taxon>
        <taxon>Actinomycetota</taxon>
        <taxon>Actinomycetes</taxon>
        <taxon>Mycobacteriales</taxon>
        <taxon>Mycobacteriaceae</taxon>
        <taxon>Mycolicibacterium</taxon>
    </lineage>
</organism>
<keyword evidence="1" id="KW-0805">Transcription regulation</keyword>
<name>A0A064CL48_9MYCO</name>